<sequence length="32" mass="3887">MKLCNWLFFFFFCTGDDLLNGMPRDMAPLKQW</sequence>
<feature type="chain" id="PRO_5020693359" evidence="1">
    <location>
        <begin position="16"/>
        <end position="32"/>
    </location>
</feature>
<keyword evidence="3" id="KW-1185">Reference proteome</keyword>
<accession>A0A4U6VNK6</accession>
<name>A0A4U6VNK6_SETVI</name>
<dbReference type="Gramene" id="TKW31318">
    <property type="protein sequence ID" value="TKW31318"/>
    <property type="gene ID" value="SEVIR_2G097650v2"/>
</dbReference>
<evidence type="ECO:0000313" key="2">
    <source>
        <dbReference type="EMBL" id="TKW31318.1"/>
    </source>
</evidence>
<proteinExistence type="predicted"/>
<dbReference type="AlphaFoldDB" id="A0A4U6VNK6"/>
<evidence type="ECO:0000256" key="1">
    <source>
        <dbReference type="SAM" id="SignalP"/>
    </source>
</evidence>
<protein>
    <submittedName>
        <fullName evidence="2">Uncharacterized protein</fullName>
    </submittedName>
</protein>
<feature type="signal peptide" evidence="1">
    <location>
        <begin position="1"/>
        <end position="15"/>
    </location>
</feature>
<dbReference type="EMBL" id="CM016553">
    <property type="protein sequence ID" value="TKW31318.1"/>
    <property type="molecule type" value="Genomic_DNA"/>
</dbReference>
<keyword evidence="1" id="KW-0732">Signal</keyword>
<reference evidence="2" key="1">
    <citation type="submission" date="2019-03" db="EMBL/GenBank/DDBJ databases">
        <title>WGS assembly of Setaria viridis.</title>
        <authorList>
            <person name="Huang P."/>
            <person name="Jenkins J."/>
            <person name="Grimwood J."/>
            <person name="Barry K."/>
            <person name="Healey A."/>
            <person name="Mamidi S."/>
            <person name="Sreedasyam A."/>
            <person name="Shu S."/>
            <person name="Feldman M."/>
            <person name="Wu J."/>
            <person name="Yu Y."/>
            <person name="Chen C."/>
            <person name="Johnson J."/>
            <person name="Rokhsar D."/>
            <person name="Baxter I."/>
            <person name="Schmutz J."/>
            <person name="Brutnell T."/>
            <person name="Kellogg E."/>
        </authorList>
    </citation>
    <scope>NUCLEOTIDE SEQUENCE [LARGE SCALE GENOMIC DNA]</scope>
</reference>
<evidence type="ECO:0000313" key="3">
    <source>
        <dbReference type="Proteomes" id="UP000298652"/>
    </source>
</evidence>
<gene>
    <name evidence="2" type="ORF">SEVIR_2G097650v2</name>
</gene>
<dbReference type="Proteomes" id="UP000298652">
    <property type="component" value="Chromosome 2"/>
</dbReference>
<organism evidence="2 3">
    <name type="scientific">Setaria viridis</name>
    <name type="common">Green bristlegrass</name>
    <name type="synonym">Setaria italica subsp. viridis</name>
    <dbReference type="NCBI Taxonomy" id="4556"/>
    <lineage>
        <taxon>Eukaryota</taxon>
        <taxon>Viridiplantae</taxon>
        <taxon>Streptophyta</taxon>
        <taxon>Embryophyta</taxon>
        <taxon>Tracheophyta</taxon>
        <taxon>Spermatophyta</taxon>
        <taxon>Magnoliopsida</taxon>
        <taxon>Liliopsida</taxon>
        <taxon>Poales</taxon>
        <taxon>Poaceae</taxon>
        <taxon>PACMAD clade</taxon>
        <taxon>Panicoideae</taxon>
        <taxon>Panicodae</taxon>
        <taxon>Paniceae</taxon>
        <taxon>Cenchrinae</taxon>
        <taxon>Setaria</taxon>
    </lineage>
</organism>